<evidence type="ECO:0000256" key="3">
    <source>
        <dbReference type="ARBA" id="ARBA00004286"/>
    </source>
</evidence>
<dbReference type="AlphaFoldDB" id="A0A9P0A9A9"/>
<evidence type="ECO:0000256" key="9">
    <source>
        <dbReference type="ARBA" id="ARBA00022723"/>
    </source>
</evidence>
<comment type="subcellular location">
    <subcellularLocation>
        <location evidence="3">Chromosome</location>
    </subcellularLocation>
    <subcellularLocation>
        <location evidence="2 19">Nucleus</location>
    </subcellularLocation>
</comment>
<keyword evidence="10 19" id="KW-0227">DNA damage</keyword>
<evidence type="ECO:0000256" key="17">
    <source>
        <dbReference type="ARBA" id="ARBA00023242"/>
    </source>
</evidence>
<dbReference type="Pfam" id="PF07574">
    <property type="entry name" value="SMC_Nse1"/>
    <property type="match status" value="1"/>
</dbReference>
<name>A0A9P0A9A9_BEMTA</name>
<organism evidence="22 23">
    <name type="scientific">Bemisia tabaci</name>
    <name type="common">Sweetpotato whitefly</name>
    <name type="synonym">Aleurodes tabaci</name>
    <dbReference type="NCBI Taxonomy" id="7038"/>
    <lineage>
        <taxon>Eukaryota</taxon>
        <taxon>Metazoa</taxon>
        <taxon>Ecdysozoa</taxon>
        <taxon>Arthropoda</taxon>
        <taxon>Hexapoda</taxon>
        <taxon>Insecta</taxon>
        <taxon>Pterygota</taxon>
        <taxon>Neoptera</taxon>
        <taxon>Paraneoptera</taxon>
        <taxon>Hemiptera</taxon>
        <taxon>Sternorrhyncha</taxon>
        <taxon>Aleyrodoidea</taxon>
        <taxon>Aleyrodidae</taxon>
        <taxon>Aleyrodinae</taxon>
        <taxon>Bemisia</taxon>
    </lineage>
</organism>
<evidence type="ECO:0000256" key="4">
    <source>
        <dbReference type="ARBA" id="ARBA00010258"/>
    </source>
</evidence>
<dbReference type="KEGG" id="btab:109043399"/>
<evidence type="ECO:0000256" key="1">
    <source>
        <dbReference type="ARBA" id="ARBA00000900"/>
    </source>
</evidence>
<dbReference type="Proteomes" id="UP001152759">
    <property type="component" value="Chromosome 3"/>
</dbReference>
<evidence type="ECO:0000256" key="5">
    <source>
        <dbReference type="ARBA" id="ARBA00012483"/>
    </source>
</evidence>
<keyword evidence="14" id="KW-0832">Ubl conjugation</keyword>
<evidence type="ECO:0000256" key="6">
    <source>
        <dbReference type="ARBA" id="ARBA00019422"/>
    </source>
</evidence>
<evidence type="ECO:0000256" key="18">
    <source>
        <dbReference type="PROSITE-ProRule" id="PRU00175"/>
    </source>
</evidence>
<dbReference type="GO" id="GO:0061630">
    <property type="term" value="F:ubiquitin protein ligase activity"/>
    <property type="evidence" value="ECO:0007669"/>
    <property type="project" value="UniProtKB-EC"/>
</dbReference>
<evidence type="ECO:0000256" key="14">
    <source>
        <dbReference type="ARBA" id="ARBA00022843"/>
    </source>
</evidence>
<dbReference type="GO" id="GO:0030915">
    <property type="term" value="C:Smc5-Smc6 complex"/>
    <property type="evidence" value="ECO:0007669"/>
    <property type="project" value="UniProtKB-UniRule"/>
</dbReference>
<keyword evidence="23" id="KW-1185">Reference proteome</keyword>
<dbReference type="InterPro" id="IPR036388">
    <property type="entry name" value="WH-like_DNA-bd_sf"/>
</dbReference>
<dbReference type="InterPro" id="IPR014857">
    <property type="entry name" value="Nse1_RING_C4HC3-type"/>
</dbReference>
<evidence type="ECO:0000259" key="20">
    <source>
        <dbReference type="PROSITE" id="PS50081"/>
    </source>
</evidence>
<evidence type="ECO:0000256" key="13">
    <source>
        <dbReference type="ARBA" id="ARBA00022833"/>
    </source>
</evidence>
<keyword evidence="8 19" id="KW-0808">Transferase</keyword>
<dbReference type="PANTHER" id="PTHR20973:SF0">
    <property type="entry name" value="NON-STRUCTURAL MAINTENANCE OF CHROMOSOMES ELEMENT 1 HOMOLOG"/>
    <property type="match status" value="1"/>
</dbReference>
<keyword evidence="7" id="KW-0158">Chromosome</keyword>
<evidence type="ECO:0000313" key="23">
    <source>
        <dbReference type="Proteomes" id="UP001152759"/>
    </source>
</evidence>
<dbReference type="InterPro" id="IPR013083">
    <property type="entry name" value="Znf_RING/FYVE/PHD"/>
</dbReference>
<evidence type="ECO:0000259" key="21">
    <source>
        <dbReference type="PROSITE" id="PS50089"/>
    </source>
</evidence>
<dbReference type="Gene3D" id="1.10.10.10">
    <property type="entry name" value="Winged helix-like DNA-binding domain superfamily/Winged helix DNA-binding domain"/>
    <property type="match status" value="1"/>
</dbReference>
<gene>
    <name evidence="22" type="ORF">BEMITA_LOCUS6012</name>
</gene>
<dbReference type="EMBL" id="OU963864">
    <property type="protein sequence ID" value="CAH0386949.1"/>
    <property type="molecule type" value="Genomic_DNA"/>
</dbReference>
<dbReference type="InterPro" id="IPR002219">
    <property type="entry name" value="PKC_DAG/PE"/>
</dbReference>
<dbReference type="Pfam" id="PF08746">
    <property type="entry name" value="zf-RING-like"/>
    <property type="match status" value="1"/>
</dbReference>
<dbReference type="PROSITE" id="PS50081">
    <property type="entry name" value="ZF_DAG_PE_2"/>
    <property type="match status" value="1"/>
</dbReference>
<protein>
    <recommendedName>
        <fullName evidence="6 19">Non-structural maintenance of chromosomes element 1 homolog</fullName>
        <ecNumber evidence="5 19">2.3.2.27</ecNumber>
    </recommendedName>
</protein>
<keyword evidence="11 18" id="KW-0863">Zinc-finger</keyword>
<comment type="similarity">
    <text evidence="4 19">Belongs to the NSE1 family.</text>
</comment>
<keyword evidence="16 19" id="KW-0234">DNA repair</keyword>
<evidence type="ECO:0000313" key="22">
    <source>
        <dbReference type="EMBL" id="CAH0386949.1"/>
    </source>
</evidence>
<evidence type="ECO:0000256" key="7">
    <source>
        <dbReference type="ARBA" id="ARBA00022454"/>
    </source>
</evidence>
<keyword evidence="13 19" id="KW-0862">Zinc</keyword>
<evidence type="ECO:0000256" key="10">
    <source>
        <dbReference type="ARBA" id="ARBA00022763"/>
    </source>
</evidence>
<evidence type="ECO:0000256" key="12">
    <source>
        <dbReference type="ARBA" id="ARBA00022786"/>
    </source>
</evidence>
<feature type="domain" description="RING-type" evidence="21">
    <location>
        <begin position="185"/>
        <end position="227"/>
    </location>
</feature>
<accession>A0A9P0A9A9</accession>
<evidence type="ECO:0000256" key="16">
    <source>
        <dbReference type="ARBA" id="ARBA00023204"/>
    </source>
</evidence>
<keyword evidence="15 19" id="KW-0233">DNA recombination</keyword>
<dbReference type="GO" id="GO:0008270">
    <property type="term" value="F:zinc ion binding"/>
    <property type="evidence" value="ECO:0007669"/>
    <property type="project" value="UniProtKB-KW"/>
</dbReference>
<comment type="subunit">
    <text evidence="19">Component of the Smc5-Smc6 complex.</text>
</comment>
<dbReference type="GO" id="GO:0000724">
    <property type="term" value="P:double-strand break repair via homologous recombination"/>
    <property type="evidence" value="ECO:0007669"/>
    <property type="project" value="TreeGrafter"/>
</dbReference>
<evidence type="ECO:0000256" key="2">
    <source>
        <dbReference type="ARBA" id="ARBA00004123"/>
    </source>
</evidence>
<dbReference type="Gene3D" id="3.90.1150.220">
    <property type="match status" value="1"/>
</dbReference>
<keyword evidence="12 19" id="KW-0833">Ubl conjugation pathway</keyword>
<sequence length="234" mass="27118">MTQPSTNKFKMLDEMKYFVQILLARRQMTEDNAKTVFSKIVPQDYEFDQTLVHMSTHLQKQVDLKIAKTVCEITDNIYYSIVPCTYKKESFQLNLMKDAELVFFKKMILHILENHTGTIGDDAIEDFRVESGISRLAADNTIERLIETKYLMRVPITDEIAMAPLCIAEFTTFLKVNFSDRLNSCKLCNSITIKGVRCVSCDERIHKHCLSKFFEKLAARMRKCPSCGELWQNS</sequence>
<dbReference type="PANTHER" id="PTHR20973">
    <property type="entry name" value="NON-SMC ELEMENT 1-RELATED"/>
    <property type="match status" value="1"/>
</dbReference>
<evidence type="ECO:0000256" key="15">
    <source>
        <dbReference type="ARBA" id="ARBA00023172"/>
    </source>
</evidence>
<keyword evidence="17 19" id="KW-0539">Nucleus</keyword>
<dbReference type="InterPro" id="IPR011513">
    <property type="entry name" value="Nse1"/>
</dbReference>
<dbReference type="EC" id="2.3.2.27" evidence="5 19"/>
<evidence type="ECO:0000256" key="8">
    <source>
        <dbReference type="ARBA" id="ARBA00022679"/>
    </source>
</evidence>
<reference evidence="22" key="1">
    <citation type="submission" date="2021-12" db="EMBL/GenBank/DDBJ databases">
        <authorList>
            <person name="King R."/>
        </authorList>
    </citation>
    <scope>NUCLEOTIDE SEQUENCE</scope>
</reference>
<dbReference type="PROSITE" id="PS50089">
    <property type="entry name" value="ZF_RING_2"/>
    <property type="match status" value="1"/>
</dbReference>
<dbReference type="GO" id="GO:0005634">
    <property type="term" value="C:nucleus"/>
    <property type="evidence" value="ECO:0007669"/>
    <property type="project" value="UniProtKB-SubCell"/>
</dbReference>
<dbReference type="InterPro" id="IPR046349">
    <property type="entry name" value="C1-like_sf"/>
</dbReference>
<proteinExistence type="inferred from homology"/>
<keyword evidence="9 19" id="KW-0479">Metal-binding</keyword>
<dbReference type="InterPro" id="IPR001841">
    <property type="entry name" value="Znf_RING"/>
</dbReference>
<evidence type="ECO:0000256" key="11">
    <source>
        <dbReference type="ARBA" id="ARBA00022771"/>
    </source>
</evidence>
<dbReference type="Gene3D" id="3.30.40.10">
    <property type="entry name" value="Zinc/RING finger domain, C3HC4 (zinc finger)"/>
    <property type="match status" value="1"/>
</dbReference>
<dbReference type="SUPFAM" id="SSF57889">
    <property type="entry name" value="Cysteine-rich domain"/>
    <property type="match status" value="1"/>
</dbReference>
<feature type="domain" description="Phorbol-ester/DAG-type" evidence="20">
    <location>
        <begin position="170"/>
        <end position="224"/>
    </location>
</feature>
<comment type="catalytic activity">
    <reaction evidence="1 19">
        <text>S-ubiquitinyl-[E2 ubiquitin-conjugating enzyme]-L-cysteine + [acceptor protein]-L-lysine = [E2 ubiquitin-conjugating enzyme]-L-cysteine + N(6)-ubiquitinyl-[acceptor protein]-L-lysine.</text>
        <dbReference type="EC" id="2.3.2.27"/>
    </reaction>
</comment>
<evidence type="ECO:0000256" key="19">
    <source>
        <dbReference type="RuleBase" id="RU368018"/>
    </source>
</evidence>